<evidence type="ECO:0000256" key="1">
    <source>
        <dbReference type="SAM" id="Phobius"/>
    </source>
</evidence>
<dbReference type="Proteomes" id="UP000013966">
    <property type="component" value="Plasmid p1"/>
</dbReference>
<reference evidence="2 3" key="2">
    <citation type="journal article" date="2018" name="Int. J. Syst. Evol. Microbiol.">
        <title>Burkholderia insecticola sp. nov., a gut symbiotic bacterium of the bean bug Riptortus pedestris.</title>
        <authorList>
            <person name="Takeshita K."/>
            <person name="Tamaki H."/>
            <person name="Ohbayashi T."/>
            <person name="Meng X.-Y."/>
            <person name="Sone T."/>
            <person name="Mitani Y."/>
            <person name="Peeters C."/>
            <person name="Kikuchi Y."/>
            <person name="Vandamme P."/>
        </authorList>
    </citation>
    <scope>NUCLEOTIDE SEQUENCE [LARGE SCALE GENOMIC DNA]</scope>
    <source>
        <strain evidence="2">RPE64</strain>
        <plasmid evidence="2 3">p1</plasmid>
    </source>
</reference>
<protein>
    <submittedName>
        <fullName evidence="2">Uncharacterized protein</fullName>
    </submittedName>
</protein>
<keyword evidence="1" id="KW-0812">Transmembrane</keyword>
<name>R4WRT5_9BURK</name>
<feature type="transmembrane region" description="Helical" evidence="1">
    <location>
        <begin position="12"/>
        <end position="29"/>
    </location>
</feature>
<accession>R4WRT5</accession>
<evidence type="ECO:0000313" key="2">
    <source>
        <dbReference type="EMBL" id="BAN27259.1"/>
    </source>
</evidence>
<keyword evidence="1" id="KW-0472">Membrane</keyword>
<dbReference type="HOGENOM" id="CLU_3230742_0_0_4"/>
<keyword evidence="1" id="KW-1133">Transmembrane helix</keyword>
<dbReference type="EMBL" id="AP013061">
    <property type="protein sequence ID" value="BAN27259.1"/>
    <property type="molecule type" value="Genomic_DNA"/>
</dbReference>
<evidence type="ECO:0000313" key="3">
    <source>
        <dbReference type="Proteomes" id="UP000013966"/>
    </source>
</evidence>
<dbReference type="AlphaFoldDB" id="R4WRT5"/>
<keyword evidence="2" id="KW-0614">Plasmid</keyword>
<proteinExistence type="predicted"/>
<dbReference type="KEGG" id="buo:BRPE64_DCDS03230"/>
<geneLocation type="plasmid" evidence="2 3">
    <name>p1</name>
</geneLocation>
<keyword evidence="3" id="KW-1185">Reference proteome</keyword>
<sequence>MGFTGSGRRRRRVSAASANTALAFVYGIFRMNLMANFRQPQSR</sequence>
<gene>
    <name evidence="2" type="ORF">BRPE64_DCDS03230</name>
</gene>
<reference evidence="2 3" key="1">
    <citation type="journal article" date="2013" name="Genome Announc.">
        <title>Complete Genome Sequence of Burkholderia sp. Strain RPE64, Bacterial Symbiont of the Bean Bug Riptortus pedestris.</title>
        <authorList>
            <person name="Shibata T.F."/>
            <person name="Maeda T."/>
            <person name="Nikoh N."/>
            <person name="Yamaguchi K."/>
            <person name="Oshima K."/>
            <person name="Hattori M."/>
            <person name="Nishiyama T."/>
            <person name="Hasebe M."/>
            <person name="Fukatsu T."/>
            <person name="Kikuchi Y."/>
            <person name="Shigenobu S."/>
        </authorList>
    </citation>
    <scope>NUCLEOTIDE SEQUENCE [LARGE SCALE GENOMIC DNA]</scope>
    <source>
        <plasmid evidence="2 3">p1</plasmid>
    </source>
</reference>
<organism evidence="2 3">
    <name type="scientific">Caballeronia insecticola</name>
    <dbReference type="NCBI Taxonomy" id="758793"/>
    <lineage>
        <taxon>Bacteria</taxon>
        <taxon>Pseudomonadati</taxon>
        <taxon>Pseudomonadota</taxon>
        <taxon>Betaproteobacteria</taxon>
        <taxon>Burkholderiales</taxon>
        <taxon>Burkholderiaceae</taxon>
        <taxon>Caballeronia</taxon>
    </lineage>
</organism>